<keyword evidence="1" id="KW-0812">Transmembrane</keyword>
<feature type="transmembrane region" description="Helical" evidence="1">
    <location>
        <begin position="1321"/>
        <end position="1342"/>
    </location>
</feature>
<feature type="transmembrane region" description="Helical" evidence="1">
    <location>
        <begin position="1184"/>
        <end position="1202"/>
    </location>
</feature>
<evidence type="ECO:0000313" key="2">
    <source>
        <dbReference type="EMBL" id="VAW53862.1"/>
    </source>
</evidence>
<evidence type="ECO:0000256" key="1">
    <source>
        <dbReference type="SAM" id="Phobius"/>
    </source>
</evidence>
<feature type="transmembrane region" description="Helical" evidence="1">
    <location>
        <begin position="723"/>
        <end position="741"/>
    </location>
</feature>
<dbReference type="EMBL" id="UOFF01000046">
    <property type="protein sequence ID" value="VAW53862.1"/>
    <property type="molecule type" value="Genomic_DNA"/>
</dbReference>
<feature type="transmembrane region" description="Helical" evidence="1">
    <location>
        <begin position="685"/>
        <end position="703"/>
    </location>
</feature>
<feature type="transmembrane region" description="Helical" evidence="1">
    <location>
        <begin position="1260"/>
        <end position="1277"/>
    </location>
</feature>
<feature type="transmembrane region" description="Helical" evidence="1">
    <location>
        <begin position="1214"/>
        <end position="1239"/>
    </location>
</feature>
<feature type="transmembrane region" description="Helical" evidence="1">
    <location>
        <begin position="480"/>
        <end position="510"/>
    </location>
</feature>
<protein>
    <submittedName>
        <fullName evidence="2">Uncharacterized protein</fullName>
    </submittedName>
</protein>
<sequence length="1367" mass="153058">MITKASTIFSLLSMFIGFSFYVSPANALNTDNVPDALQQWVPWVIKDQPSILCPVIYNQNKKLCAYPSSLKIRVKGKEGKFTQQWGVQAPSWITLPGDDKNWPSQVTVNDKIHPVIKHNGKPSLYLNEGKYIVKGQLNWHQAPKSITIPYDTGRVEFIVDKKNIPVPDFRQGKLWLKTTDIVKSQNNRLDIQVFRKITDTIPLQLTTQLKLDVSGQPREIILEGALLANFKPKIINSRLPSQLDSQGRLKIQIRPGQWTLDIMSFQSQSLTSIALPEFNDPNTSPWPETEIWVLDAQPQLRLIKVINKNSIDPNQTHLPSSWKSLPAYTMAKGESLNFDVIKRGNSEPEPDQLTLTKKIWLDFDGKGLTVNDKINGQLSSQWRLNVIDGMSLGQVTLNGQPQFITQNKQNQQGVEVRYGQLNLSADSRMESDARSFSATGWDMDFNKVTGTLYLPAGWQLLSLTGANTHAWIDQWTLLDLFMVLITAIAIYKMWGVSWGVISLVALILVWHESMSPQYIWINLAVAAVLIRSLPSGRFFRFVKGYQMVAAIVLVLILLTFMVTQIRTALYPQLVFDNMQVSQPLYAQNVQIASPPSLMQAPVEMASRAREEIASSSYSDKLRFKQKRAIAVEKKSKMISVDPDAVIQTGPGLPSWSLHEYRLWWDGPVRADQTLSMILLSPAVHSLLNIVRVALVLLLAWRLLNLNAFKPSNFSKGSKNNASVTAGSAPAFIGLILFGGFLSTAPIQSQAAFPDKALLDQLKKEIIKPAKCLPNCAAIENMNIDLSANNLTVTLKVHAQEKTLIPLPIPIKQWMPDNISVNEKPAKGLIRRDESTLWIQVGRGTHQVILSGRAAFLNQLQFVFPLKPHDITTKIQNWTMEGWDEQTHKISALSFLRVIDKKNAAQLSELEQNEISVYAKVSREIELGLDWQVTTTVSGMSGSAYPVILSVPLLKGESVISENIKVKNQYAIITLSQHRRTVRFSSKLAIHDRIELQASEQGQFIEKWTLSSSPIWHIQTEGIPVIYHQRNSGSFRPEWQPWPGEKIAIDVSRPQGIKGNTVTIDYSTLTLTPGEQITTAKLQFNLRSSLGGQHTIQLPENVTLQTVSINNQAMPIRETAQGLSLPISPGNQKIEIIWREARGVSTIFNSSTVDLGSNSVNSVITIKPGNNRWVLFASGPKMGPAVLFWGMFIVILIIAAGLGRIKETPLNTLQWIILGIGLSASQPGAVVIIAGSIFALRYRSTLDVTQMSRVKFNGFQILLIILIFLSITSLLAAIEQGLLGSPDMQITGNGSSMYQLNWYADRINSSLSSAMMISVPVYIYQLMMLAWSIWLAFALIKWAQWGWEQFSKQEYWRSIEGKLKQKDE</sequence>
<keyword evidence="1" id="KW-0472">Membrane</keyword>
<accession>A0A3B0WS02</accession>
<gene>
    <name evidence="2" type="ORF">MNBD_GAMMA07-1954</name>
</gene>
<organism evidence="2">
    <name type="scientific">hydrothermal vent metagenome</name>
    <dbReference type="NCBI Taxonomy" id="652676"/>
    <lineage>
        <taxon>unclassified sequences</taxon>
        <taxon>metagenomes</taxon>
        <taxon>ecological metagenomes</taxon>
    </lineage>
</organism>
<feature type="transmembrane region" description="Helical" evidence="1">
    <location>
        <begin position="545"/>
        <end position="563"/>
    </location>
</feature>
<feature type="transmembrane region" description="Helical" evidence="1">
    <location>
        <begin position="517"/>
        <end position="533"/>
    </location>
</feature>
<name>A0A3B0WS02_9ZZZZ</name>
<proteinExistence type="predicted"/>
<reference evidence="2" key="1">
    <citation type="submission" date="2018-06" db="EMBL/GenBank/DDBJ databases">
        <authorList>
            <person name="Zhirakovskaya E."/>
        </authorList>
    </citation>
    <scope>NUCLEOTIDE SEQUENCE</scope>
</reference>
<keyword evidence="1" id="KW-1133">Transmembrane helix</keyword>